<evidence type="ECO:0000259" key="1">
    <source>
        <dbReference type="Pfam" id="PF00151"/>
    </source>
</evidence>
<dbReference type="InterPro" id="IPR013818">
    <property type="entry name" value="Lipase"/>
</dbReference>
<reference evidence="2" key="1">
    <citation type="submission" date="2020-11" db="EMBL/GenBank/DDBJ databases">
        <authorList>
            <person name="Tran Van P."/>
        </authorList>
    </citation>
    <scope>NUCLEOTIDE SEQUENCE</scope>
</reference>
<evidence type="ECO:0000313" key="2">
    <source>
        <dbReference type="EMBL" id="CAD7414453.1"/>
    </source>
</evidence>
<dbReference type="Pfam" id="PF00151">
    <property type="entry name" value="Lipase"/>
    <property type="match status" value="1"/>
</dbReference>
<dbReference type="GO" id="GO:0016298">
    <property type="term" value="F:lipase activity"/>
    <property type="evidence" value="ECO:0007669"/>
    <property type="project" value="InterPro"/>
</dbReference>
<accession>A0A7R9DIU1</accession>
<proteinExistence type="predicted"/>
<feature type="domain" description="Lipase" evidence="1">
    <location>
        <begin position="15"/>
        <end position="39"/>
    </location>
</feature>
<dbReference type="SUPFAM" id="SSF53474">
    <property type="entry name" value="alpha/beta-Hydrolases"/>
    <property type="match status" value="1"/>
</dbReference>
<dbReference type="AlphaFoldDB" id="A0A7R9DIU1"/>
<gene>
    <name evidence="2" type="ORF">TPSB3V08_LOCUS9681</name>
</gene>
<organism evidence="2">
    <name type="scientific">Timema poppense</name>
    <name type="common">Walking stick</name>
    <dbReference type="NCBI Taxonomy" id="170557"/>
    <lineage>
        <taxon>Eukaryota</taxon>
        <taxon>Metazoa</taxon>
        <taxon>Ecdysozoa</taxon>
        <taxon>Arthropoda</taxon>
        <taxon>Hexapoda</taxon>
        <taxon>Insecta</taxon>
        <taxon>Pterygota</taxon>
        <taxon>Neoptera</taxon>
        <taxon>Polyneoptera</taxon>
        <taxon>Phasmatodea</taxon>
        <taxon>Timematodea</taxon>
        <taxon>Timematoidea</taxon>
        <taxon>Timematidae</taxon>
        <taxon>Timema</taxon>
    </lineage>
</organism>
<sequence>MAAEPTRIPVLRALQGIGHVDFYLNGGNHQPGCSLLNLIKPNITSILDLAFVLVEEAAFPRYDVTGCET</sequence>
<protein>
    <recommendedName>
        <fullName evidence="1">Lipase domain-containing protein</fullName>
    </recommendedName>
</protein>
<name>A0A7R9DIU1_TIMPO</name>
<dbReference type="InterPro" id="IPR029058">
    <property type="entry name" value="AB_hydrolase_fold"/>
</dbReference>
<dbReference type="Gene3D" id="3.40.50.1820">
    <property type="entry name" value="alpha/beta hydrolase"/>
    <property type="match status" value="1"/>
</dbReference>
<dbReference type="EMBL" id="OD007929">
    <property type="protein sequence ID" value="CAD7414453.1"/>
    <property type="molecule type" value="Genomic_DNA"/>
</dbReference>